<dbReference type="AlphaFoldDB" id="A0A517XU25"/>
<feature type="transmembrane region" description="Helical" evidence="1">
    <location>
        <begin position="59"/>
        <end position="91"/>
    </location>
</feature>
<dbReference type="Proteomes" id="UP000319576">
    <property type="component" value="Chromosome"/>
</dbReference>
<name>A0A517XU25_9BACT</name>
<evidence type="ECO:0000313" key="3">
    <source>
        <dbReference type="Proteomes" id="UP000319576"/>
    </source>
</evidence>
<feature type="transmembrane region" description="Helical" evidence="1">
    <location>
        <begin position="34"/>
        <end position="53"/>
    </location>
</feature>
<dbReference type="EMBL" id="CP036273">
    <property type="protein sequence ID" value="QDU21013.1"/>
    <property type="molecule type" value="Genomic_DNA"/>
</dbReference>
<evidence type="ECO:0000313" key="2">
    <source>
        <dbReference type="EMBL" id="QDU21013.1"/>
    </source>
</evidence>
<accession>A0A517XU25</accession>
<dbReference type="KEGG" id="uli:ETAA1_29760"/>
<keyword evidence="1" id="KW-0812">Transmembrane</keyword>
<organism evidence="2 3">
    <name type="scientific">Urbifossiella limnaea</name>
    <dbReference type="NCBI Taxonomy" id="2528023"/>
    <lineage>
        <taxon>Bacteria</taxon>
        <taxon>Pseudomonadati</taxon>
        <taxon>Planctomycetota</taxon>
        <taxon>Planctomycetia</taxon>
        <taxon>Gemmatales</taxon>
        <taxon>Gemmataceae</taxon>
        <taxon>Urbifossiella</taxon>
    </lineage>
</organism>
<sequence length="99" mass="10485">MIAYVLYTPLAIANGILLYFAGRGAVRGYGNGRLIPLTLLLAAALAGSLYFLFAVDADWGRWVAVGLVAAVAVPLLAPVALLVVGVFITWLSGKPIRWN</sequence>
<evidence type="ECO:0000256" key="1">
    <source>
        <dbReference type="SAM" id="Phobius"/>
    </source>
</evidence>
<protein>
    <submittedName>
        <fullName evidence="2">Uncharacterized protein</fullName>
    </submittedName>
</protein>
<keyword evidence="1" id="KW-0472">Membrane</keyword>
<dbReference type="RefSeq" id="WP_145239556.1">
    <property type="nucleotide sequence ID" value="NZ_CP036273.1"/>
</dbReference>
<gene>
    <name evidence="2" type="ORF">ETAA1_29760</name>
</gene>
<proteinExistence type="predicted"/>
<feature type="transmembrane region" description="Helical" evidence="1">
    <location>
        <begin position="6"/>
        <end position="22"/>
    </location>
</feature>
<reference evidence="2 3" key="1">
    <citation type="submission" date="2019-02" db="EMBL/GenBank/DDBJ databases">
        <title>Deep-cultivation of Planctomycetes and their phenomic and genomic characterization uncovers novel biology.</title>
        <authorList>
            <person name="Wiegand S."/>
            <person name="Jogler M."/>
            <person name="Boedeker C."/>
            <person name="Pinto D."/>
            <person name="Vollmers J."/>
            <person name="Rivas-Marin E."/>
            <person name="Kohn T."/>
            <person name="Peeters S.H."/>
            <person name="Heuer A."/>
            <person name="Rast P."/>
            <person name="Oberbeckmann S."/>
            <person name="Bunk B."/>
            <person name="Jeske O."/>
            <person name="Meyerdierks A."/>
            <person name="Storesund J.E."/>
            <person name="Kallscheuer N."/>
            <person name="Luecker S."/>
            <person name="Lage O.M."/>
            <person name="Pohl T."/>
            <person name="Merkel B.J."/>
            <person name="Hornburger P."/>
            <person name="Mueller R.-W."/>
            <person name="Bruemmer F."/>
            <person name="Labrenz M."/>
            <person name="Spormann A.M."/>
            <person name="Op den Camp H."/>
            <person name="Overmann J."/>
            <person name="Amann R."/>
            <person name="Jetten M.S.M."/>
            <person name="Mascher T."/>
            <person name="Medema M.H."/>
            <person name="Devos D.P."/>
            <person name="Kaster A.-K."/>
            <person name="Ovreas L."/>
            <person name="Rohde M."/>
            <person name="Galperin M.Y."/>
            <person name="Jogler C."/>
        </authorList>
    </citation>
    <scope>NUCLEOTIDE SEQUENCE [LARGE SCALE GENOMIC DNA]</scope>
    <source>
        <strain evidence="2 3">ETA_A1</strain>
    </source>
</reference>
<keyword evidence="1" id="KW-1133">Transmembrane helix</keyword>
<keyword evidence="3" id="KW-1185">Reference proteome</keyword>